<reference evidence="2 3" key="1">
    <citation type="journal article" date="2018" name="Front. Microbiol.">
        <title>Genomic and genetic insights into a cosmopolitan fungus, Paecilomyces variotii (Eurotiales).</title>
        <authorList>
            <person name="Urquhart A.S."/>
            <person name="Mondo S.J."/>
            <person name="Makela M.R."/>
            <person name="Hane J.K."/>
            <person name="Wiebenga A."/>
            <person name="He G."/>
            <person name="Mihaltcheva S."/>
            <person name="Pangilinan J."/>
            <person name="Lipzen A."/>
            <person name="Barry K."/>
            <person name="de Vries R.P."/>
            <person name="Grigoriev I.V."/>
            <person name="Idnurm A."/>
        </authorList>
    </citation>
    <scope>NUCLEOTIDE SEQUENCE [LARGE SCALE GENOMIC DNA]</scope>
    <source>
        <strain evidence="2 3">CBS 101075</strain>
    </source>
</reference>
<name>A0A443HHY9_BYSSP</name>
<accession>A0A443HHY9</accession>
<gene>
    <name evidence="2" type="ORF">C8Q69DRAFT_185388</name>
</gene>
<evidence type="ECO:0000313" key="3">
    <source>
        <dbReference type="Proteomes" id="UP000283841"/>
    </source>
</evidence>
<feature type="compositionally biased region" description="Basic and acidic residues" evidence="1">
    <location>
        <begin position="1"/>
        <end position="13"/>
    </location>
</feature>
<dbReference type="VEuPathDB" id="FungiDB:C8Q69DRAFT_185388"/>
<feature type="region of interest" description="Disordered" evidence="1">
    <location>
        <begin position="1"/>
        <end position="25"/>
    </location>
</feature>
<proteinExistence type="predicted"/>
<feature type="region of interest" description="Disordered" evidence="1">
    <location>
        <begin position="38"/>
        <end position="58"/>
    </location>
</feature>
<evidence type="ECO:0000313" key="2">
    <source>
        <dbReference type="EMBL" id="RWQ91450.1"/>
    </source>
</evidence>
<dbReference type="Gene3D" id="3.40.30.120">
    <property type="match status" value="1"/>
</dbReference>
<dbReference type="Proteomes" id="UP000283841">
    <property type="component" value="Unassembled WGS sequence"/>
</dbReference>
<evidence type="ECO:0008006" key="4">
    <source>
        <dbReference type="Google" id="ProtNLM"/>
    </source>
</evidence>
<dbReference type="Pfam" id="PF21274">
    <property type="entry name" value="Rng_hyd_C"/>
    <property type="match status" value="1"/>
</dbReference>
<comment type="caution">
    <text evidence="2">The sequence shown here is derived from an EMBL/GenBank/DDBJ whole genome shotgun (WGS) entry which is preliminary data.</text>
</comment>
<dbReference type="GeneID" id="39595195"/>
<dbReference type="RefSeq" id="XP_028481095.1">
    <property type="nucleotide sequence ID" value="XM_028625918.1"/>
</dbReference>
<keyword evidence="3" id="KW-1185">Reference proteome</keyword>
<dbReference type="STRING" id="264951.A0A443HHY9"/>
<sequence>MFARRDFKAHLKNPDASNQPPIDNDAMQFGQLYRSDAVLDAPGDRPPPMRPERWTGHPGTRAPHLWLTRQGERISTLDLFQHEWILLSESDAWSKYMEQARQALQLSIKHVHIGVDVQPEDLTAFRDAFGISSKGASLVRPDGYVAWRTFDTPSDPRAALEKSLRQASFGKGKD</sequence>
<dbReference type="EMBL" id="RCNU01000020">
    <property type="protein sequence ID" value="RWQ91450.1"/>
    <property type="molecule type" value="Genomic_DNA"/>
</dbReference>
<evidence type="ECO:0000256" key="1">
    <source>
        <dbReference type="SAM" id="MobiDB-lite"/>
    </source>
</evidence>
<dbReference type="AlphaFoldDB" id="A0A443HHY9"/>
<organism evidence="2 3">
    <name type="scientific">Byssochlamys spectabilis</name>
    <name type="common">Paecilomyces variotii</name>
    <dbReference type="NCBI Taxonomy" id="264951"/>
    <lineage>
        <taxon>Eukaryota</taxon>
        <taxon>Fungi</taxon>
        <taxon>Dikarya</taxon>
        <taxon>Ascomycota</taxon>
        <taxon>Pezizomycotina</taxon>
        <taxon>Eurotiomycetes</taxon>
        <taxon>Eurotiomycetidae</taxon>
        <taxon>Eurotiales</taxon>
        <taxon>Thermoascaceae</taxon>
        <taxon>Paecilomyces</taxon>
    </lineage>
</organism>
<protein>
    <recommendedName>
        <fullName evidence="4">Thioredoxin-like protein</fullName>
    </recommendedName>
</protein>